<keyword evidence="2" id="KW-0256">Endoplasmic reticulum</keyword>
<dbReference type="Gene3D" id="3.30.530.20">
    <property type="match status" value="1"/>
</dbReference>
<comment type="subcellular location">
    <subcellularLocation>
        <location evidence="1">Endoplasmic reticulum</location>
    </subcellularLocation>
</comment>
<evidence type="ECO:0000256" key="2">
    <source>
        <dbReference type="ARBA" id="ARBA00022824"/>
    </source>
</evidence>
<keyword evidence="4" id="KW-0472">Membrane</keyword>
<dbReference type="SMART" id="SM00233">
    <property type="entry name" value="PH"/>
    <property type="match status" value="1"/>
</dbReference>
<feature type="compositionally biased region" description="Acidic residues" evidence="3">
    <location>
        <begin position="106"/>
        <end position="117"/>
    </location>
</feature>
<dbReference type="GO" id="GO:0005783">
    <property type="term" value="C:endoplasmic reticulum"/>
    <property type="evidence" value="ECO:0007669"/>
    <property type="project" value="UniProtKB-SubCell"/>
</dbReference>
<dbReference type="Pfam" id="PF07059">
    <property type="entry name" value="EDR2_C"/>
    <property type="match status" value="1"/>
</dbReference>
<feature type="region of interest" description="Disordered" evidence="3">
    <location>
        <begin position="654"/>
        <end position="677"/>
    </location>
</feature>
<evidence type="ECO:0000256" key="3">
    <source>
        <dbReference type="SAM" id="MobiDB-lite"/>
    </source>
</evidence>
<accession>A0A7R9U5I6</accession>
<dbReference type="PROSITE" id="PS50003">
    <property type="entry name" value="PH_DOMAIN"/>
    <property type="match status" value="1"/>
</dbReference>
<dbReference type="InterPro" id="IPR002913">
    <property type="entry name" value="START_lipid-bd_dom"/>
</dbReference>
<organism evidence="7">
    <name type="scientific">Pinguiococcus pyrenoidosus</name>
    <dbReference type="NCBI Taxonomy" id="172671"/>
    <lineage>
        <taxon>Eukaryota</taxon>
        <taxon>Sar</taxon>
        <taxon>Stramenopiles</taxon>
        <taxon>Ochrophyta</taxon>
        <taxon>Pinguiophyceae</taxon>
        <taxon>Pinguiochrysidales</taxon>
        <taxon>Pinguiochrysidaceae</taxon>
        <taxon>Pinguiococcus</taxon>
    </lineage>
</organism>
<dbReference type="Pfam" id="PF00169">
    <property type="entry name" value="PH"/>
    <property type="match status" value="1"/>
</dbReference>
<dbReference type="InterPro" id="IPR009769">
    <property type="entry name" value="EDR2_C"/>
</dbReference>
<feature type="domain" description="START" evidence="6">
    <location>
        <begin position="323"/>
        <end position="522"/>
    </location>
</feature>
<dbReference type="PANTHER" id="PTHR12136:SF41">
    <property type="entry name" value="PLECKSTRIN HOMOLOGY (PH) AND LIPID-BINDING START DOMAINS-CONTAINING PROTEIN"/>
    <property type="match status" value="1"/>
</dbReference>
<dbReference type="Gene3D" id="2.30.29.30">
    <property type="entry name" value="Pleckstrin-homology domain (PH domain)/Phosphotyrosine-binding domain (PTB)"/>
    <property type="match status" value="1"/>
</dbReference>
<feature type="compositionally biased region" description="Basic and acidic residues" evidence="3">
    <location>
        <begin position="561"/>
        <end position="570"/>
    </location>
</feature>
<evidence type="ECO:0008006" key="8">
    <source>
        <dbReference type="Google" id="ProtNLM"/>
    </source>
</evidence>
<reference evidence="7" key="1">
    <citation type="submission" date="2021-01" db="EMBL/GenBank/DDBJ databases">
        <authorList>
            <person name="Corre E."/>
            <person name="Pelletier E."/>
            <person name="Niang G."/>
            <person name="Scheremetjew M."/>
            <person name="Finn R."/>
            <person name="Kale V."/>
            <person name="Holt S."/>
            <person name="Cochrane G."/>
            <person name="Meng A."/>
            <person name="Brown T."/>
            <person name="Cohen L."/>
        </authorList>
    </citation>
    <scope>NUCLEOTIDE SEQUENCE</scope>
    <source>
        <strain evidence="7">CCMP2078</strain>
    </source>
</reference>
<sequence length="845" mass="92997">MADAPAEQESVVLQGWARKRGKRSTWRERYFVLKSTKVEYYVRRGDVDPKRSYELAAGCIVSPVTAVVRRGRSPLYEFSIRWPQTGSNGDKSDNAEDDAAATASTFDDESEVDDIETKEEGMHSPAGDAGNQVALQRRSDEPGPSVNPRIAEIAEHHAEAERRIRAQQRHTANPEAEGEEDSPSWRRKKSRAGTAAKVAAVAAGGVVVGVLTAGIGLAVTGLVVVGVSAAAGGSAGLYAASQDHLDRGLFIAFETSQEAEEWRNAVEAQVRWCDGYINSGANSSGSNGLISFGGKLLSITADAPPPAEIKLAHVGTWTHNTNWVLDKVTQGLRVFKDEAAPKNTNLLTRKAAVSVKATPLQAFVALLSMPPDLRRGCVESVRIVETIDDHADVIHMKLRPIDLGPTWTTARDFCLMRYWRLDDDGYYIIVFDSMEHRECPQSEDDDYVRGELHALYTIAPLNPDKTFATPGSPEPSESFVTHVVQVDPKGWMWSTGGFTATFAEVLLLHLIDLRDHLEENRFAAIDVDPLAESVEETKHAHSLSRDLVQTDIDNAAGKRSPKSDAQRRQTDIGLESNPVPFNLDQWSEPDSNTFMVRGPNYLTDRVKISAGQAQFRLLSVDVLEWSSRVPQNISAHPKNRVAMAYRKLTGNDFVPTFTSEPNEPDAEPRQIPADQLPKPESCPEGFPWLFVLHIMIPGPPHLSFAAYFTPVDPEWHQKNTSFAHAAMPFFFGGDDELCDKTFKLIPKIVQGNFVVRRVVGSTPAVLGTKLKQYYHRAPHYFELDVDIGSSSVAAGVVRLSLGYATTITVDMGLVLEGKKERELPEVIMGCVQCASMDLSQATFVQ</sequence>
<name>A0A7R9U5I6_9STRA</name>
<evidence type="ECO:0000256" key="4">
    <source>
        <dbReference type="SAM" id="Phobius"/>
    </source>
</evidence>
<keyword evidence="4" id="KW-0812">Transmembrane</keyword>
<dbReference type="SUPFAM" id="SSF55961">
    <property type="entry name" value="Bet v1-like"/>
    <property type="match status" value="1"/>
</dbReference>
<dbReference type="InterPro" id="IPR001849">
    <property type="entry name" value="PH_domain"/>
</dbReference>
<evidence type="ECO:0000259" key="6">
    <source>
        <dbReference type="PROSITE" id="PS50848"/>
    </source>
</evidence>
<feature type="region of interest" description="Disordered" evidence="3">
    <location>
        <begin position="160"/>
        <end position="190"/>
    </location>
</feature>
<evidence type="ECO:0000313" key="7">
    <source>
        <dbReference type="EMBL" id="CAD8255406.1"/>
    </source>
</evidence>
<dbReference type="PANTHER" id="PTHR12136">
    <property type="entry name" value="ENHANCED DISEASE RESISTANCE-RELATED"/>
    <property type="match status" value="1"/>
</dbReference>
<keyword evidence="4" id="KW-1133">Transmembrane helix</keyword>
<dbReference type="SUPFAM" id="SSF50729">
    <property type="entry name" value="PH domain-like"/>
    <property type="match status" value="1"/>
</dbReference>
<protein>
    <recommendedName>
        <fullName evidence="8">START domain-containing protein</fullName>
    </recommendedName>
</protein>
<gene>
    <name evidence="7" type="ORF">PPYR1160_LOCUS4898</name>
</gene>
<dbReference type="InterPro" id="IPR011993">
    <property type="entry name" value="PH-like_dom_sf"/>
</dbReference>
<evidence type="ECO:0000256" key="1">
    <source>
        <dbReference type="ARBA" id="ARBA00004240"/>
    </source>
</evidence>
<dbReference type="GO" id="GO:0008289">
    <property type="term" value="F:lipid binding"/>
    <property type="evidence" value="ECO:0007669"/>
    <property type="project" value="InterPro"/>
</dbReference>
<dbReference type="Pfam" id="PF01852">
    <property type="entry name" value="START"/>
    <property type="match status" value="1"/>
</dbReference>
<evidence type="ECO:0000259" key="5">
    <source>
        <dbReference type="PROSITE" id="PS50003"/>
    </source>
</evidence>
<dbReference type="EMBL" id="HBEA01006385">
    <property type="protein sequence ID" value="CAD8255406.1"/>
    <property type="molecule type" value="Transcribed_RNA"/>
</dbReference>
<dbReference type="AlphaFoldDB" id="A0A7R9U5I6"/>
<feature type="region of interest" description="Disordered" evidence="3">
    <location>
        <begin position="81"/>
        <end position="147"/>
    </location>
</feature>
<feature type="transmembrane region" description="Helical" evidence="4">
    <location>
        <begin position="195"/>
        <end position="215"/>
    </location>
</feature>
<feature type="domain" description="PH" evidence="5">
    <location>
        <begin position="10"/>
        <end position="271"/>
    </location>
</feature>
<dbReference type="InterPro" id="IPR045096">
    <property type="entry name" value="EDR2-like"/>
</dbReference>
<dbReference type="InterPro" id="IPR023393">
    <property type="entry name" value="START-like_dom_sf"/>
</dbReference>
<dbReference type="PROSITE" id="PS50848">
    <property type="entry name" value="START"/>
    <property type="match status" value="1"/>
</dbReference>
<feature type="region of interest" description="Disordered" evidence="3">
    <location>
        <begin position="551"/>
        <end position="582"/>
    </location>
</feature>
<dbReference type="CDD" id="cd00177">
    <property type="entry name" value="START"/>
    <property type="match status" value="1"/>
</dbReference>
<proteinExistence type="predicted"/>